<dbReference type="EMBL" id="JAYWIO010000004">
    <property type="protein sequence ID" value="KAK7268572.1"/>
    <property type="molecule type" value="Genomic_DNA"/>
</dbReference>
<proteinExistence type="predicted"/>
<accession>A0AAN9F2Q4</accession>
<comment type="caution">
    <text evidence="2">The sequence shown here is derived from an EMBL/GenBank/DDBJ whole genome shotgun (WGS) entry which is preliminary data.</text>
</comment>
<keyword evidence="3" id="KW-1185">Reference proteome</keyword>
<feature type="region of interest" description="Disordered" evidence="1">
    <location>
        <begin position="1"/>
        <end position="27"/>
    </location>
</feature>
<dbReference type="AlphaFoldDB" id="A0AAN9F2Q4"/>
<evidence type="ECO:0000313" key="2">
    <source>
        <dbReference type="EMBL" id="KAK7268572.1"/>
    </source>
</evidence>
<evidence type="ECO:0000256" key="1">
    <source>
        <dbReference type="SAM" id="MobiDB-lite"/>
    </source>
</evidence>
<reference evidence="2 3" key="1">
    <citation type="submission" date="2024-01" db="EMBL/GenBank/DDBJ databases">
        <title>The genomes of 5 underutilized Papilionoideae crops provide insights into root nodulation and disease resistanc.</title>
        <authorList>
            <person name="Yuan L."/>
        </authorList>
    </citation>
    <scope>NUCLEOTIDE SEQUENCE [LARGE SCALE GENOMIC DNA]</scope>
    <source>
        <strain evidence="2">ZHUSHIDOU_FW_LH</strain>
        <tissue evidence="2">Leaf</tissue>
    </source>
</reference>
<name>A0AAN9F2Q4_CROPI</name>
<organism evidence="2 3">
    <name type="scientific">Crotalaria pallida</name>
    <name type="common">Smooth rattlebox</name>
    <name type="synonym">Crotalaria striata</name>
    <dbReference type="NCBI Taxonomy" id="3830"/>
    <lineage>
        <taxon>Eukaryota</taxon>
        <taxon>Viridiplantae</taxon>
        <taxon>Streptophyta</taxon>
        <taxon>Embryophyta</taxon>
        <taxon>Tracheophyta</taxon>
        <taxon>Spermatophyta</taxon>
        <taxon>Magnoliopsida</taxon>
        <taxon>eudicotyledons</taxon>
        <taxon>Gunneridae</taxon>
        <taxon>Pentapetalae</taxon>
        <taxon>rosids</taxon>
        <taxon>fabids</taxon>
        <taxon>Fabales</taxon>
        <taxon>Fabaceae</taxon>
        <taxon>Papilionoideae</taxon>
        <taxon>50 kb inversion clade</taxon>
        <taxon>genistoids sensu lato</taxon>
        <taxon>core genistoids</taxon>
        <taxon>Crotalarieae</taxon>
        <taxon>Crotalaria</taxon>
    </lineage>
</organism>
<feature type="compositionally biased region" description="Basic and acidic residues" evidence="1">
    <location>
        <begin position="1"/>
        <end position="15"/>
    </location>
</feature>
<evidence type="ECO:0000313" key="3">
    <source>
        <dbReference type="Proteomes" id="UP001372338"/>
    </source>
</evidence>
<dbReference type="Proteomes" id="UP001372338">
    <property type="component" value="Unassembled WGS sequence"/>
</dbReference>
<gene>
    <name evidence="2" type="ORF">RIF29_21273</name>
</gene>
<protein>
    <submittedName>
        <fullName evidence="2">Uncharacterized protein</fullName>
    </submittedName>
</protein>
<feature type="compositionally biased region" description="Low complexity" evidence="1">
    <location>
        <begin position="16"/>
        <end position="27"/>
    </location>
</feature>
<sequence>MLSCKERERGEEKATADIAATTTDTTTATDTATATTIAIANFHRTQPNILIAARVSVFTLVFRGRYRVLVFVSVPPLQGRRGGGSRVVAARI</sequence>